<dbReference type="EMBL" id="CALTRL010000367">
    <property type="protein sequence ID" value="CAH7667714.1"/>
    <property type="molecule type" value="Genomic_DNA"/>
</dbReference>
<sequence length="376" mass="42074">MLCLYFTLIYTFSRLNGWTEAIPMHPAPPSLLFHPPTQAPEPILHAISFKAPAPAPYFNDGGNVVLHNPFVNSIPVGYFNRYPGVGVGPEVEPKYGLLIKDPAAITLIDKFPKLEGLMKFAEDYMLRFRGKNGIQLCKENQKSYVEAYENIRQLRNNKDGVAKKYEVCVTKHFALVAASKNVEETKIQNTVDQARELMTSDMERAMLGVVPGEEKMGVWWTLNDIKDWKSSGLNLRAMTKIGDIFRLDIADPEYNFGQEINRSTKENLLKIFVKLVGSDLPSKESTAMLLALYSRKDSDSGVSLCSMRATAMLKDINKKLDITPDSYLNLSLKKFLDSTVQGGSHLVTGLNGVLQLETSRAVRPTSIWGGLFNLFQ</sequence>
<keyword evidence="2" id="KW-1185">Reference proteome</keyword>
<protein>
    <submittedName>
        <fullName evidence="1">Expressed protein</fullName>
    </submittedName>
</protein>
<evidence type="ECO:0000313" key="1">
    <source>
        <dbReference type="EMBL" id="CAH7667714.1"/>
    </source>
</evidence>
<proteinExistence type="predicted"/>
<comment type="caution">
    <text evidence="1">The sequence shown here is derived from an EMBL/GenBank/DDBJ whole genome shotgun (WGS) entry which is preliminary data.</text>
</comment>
<organism evidence="1 2">
    <name type="scientific">Phakopsora pachyrhizi</name>
    <name type="common">Asian soybean rust disease fungus</name>
    <dbReference type="NCBI Taxonomy" id="170000"/>
    <lineage>
        <taxon>Eukaryota</taxon>
        <taxon>Fungi</taxon>
        <taxon>Dikarya</taxon>
        <taxon>Basidiomycota</taxon>
        <taxon>Pucciniomycotina</taxon>
        <taxon>Pucciniomycetes</taxon>
        <taxon>Pucciniales</taxon>
        <taxon>Phakopsoraceae</taxon>
        <taxon>Phakopsora</taxon>
    </lineage>
</organism>
<dbReference type="AlphaFoldDB" id="A0AAV0AH82"/>
<evidence type="ECO:0000313" key="2">
    <source>
        <dbReference type="Proteomes" id="UP001153365"/>
    </source>
</evidence>
<accession>A0AAV0AH82</accession>
<dbReference type="Proteomes" id="UP001153365">
    <property type="component" value="Unassembled WGS sequence"/>
</dbReference>
<name>A0AAV0AH82_PHAPC</name>
<gene>
    <name evidence="1" type="ORF">PPACK8108_LOCUS2140</name>
</gene>
<reference evidence="1" key="1">
    <citation type="submission" date="2022-06" db="EMBL/GenBank/DDBJ databases">
        <authorList>
            <consortium name="SYNGENTA / RWTH Aachen University"/>
        </authorList>
    </citation>
    <scope>NUCLEOTIDE SEQUENCE</scope>
</reference>